<comment type="caution">
    <text evidence="2">The sequence shown here is derived from an EMBL/GenBank/DDBJ whole genome shotgun (WGS) entry which is preliminary data.</text>
</comment>
<protein>
    <recommendedName>
        <fullName evidence="4">Gag protein</fullName>
    </recommendedName>
</protein>
<evidence type="ECO:0000313" key="2">
    <source>
        <dbReference type="EMBL" id="KAK9804005.1"/>
    </source>
</evidence>
<reference evidence="2 3" key="1">
    <citation type="journal article" date="2024" name="Nat. Commun.">
        <title>Phylogenomics reveals the evolutionary origins of lichenization in chlorophyte algae.</title>
        <authorList>
            <person name="Puginier C."/>
            <person name="Libourel C."/>
            <person name="Otte J."/>
            <person name="Skaloud P."/>
            <person name="Haon M."/>
            <person name="Grisel S."/>
            <person name="Petersen M."/>
            <person name="Berrin J.G."/>
            <person name="Delaux P.M."/>
            <person name="Dal Grande F."/>
            <person name="Keller J."/>
        </authorList>
    </citation>
    <scope>NUCLEOTIDE SEQUENCE [LARGE SCALE GENOMIC DNA]</scope>
    <source>
        <strain evidence="2 3">SAG 2043</strain>
    </source>
</reference>
<name>A0AAW1P750_9CHLO</name>
<proteinExistence type="predicted"/>
<sequence length="279" mass="29582">MERRQSALASFCDPTDPCMRWARALAIKAQAGVQYLTLEEALYVEVAETEAKVRPRYGCTRLMEMGITPEAPTVEHAAAWVEEVGQHARRIYVRQVKQTLEAVGMPVDAQSCPCVEGVRALGLGPGMDEWGGSADHEVRLPAVTLSLESSTAWKDLRQPLKTAWRKIQDAAAANAPGNTEAPTPSGAANPANQPSSGPAATGRPSSGAQHSGGTRKSNLQNAHPNPRRPFTAPNRARKSPEQPVAPAGASIPAAKKQKSLGMRRVNGASGTFAAAGRLP</sequence>
<keyword evidence="3" id="KW-1185">Reference proteome</keyword>
<evidence type="ECO:0000313" key="3">
    <source>
        <dbReference type="Proteomes" id="UP001489004"/>
    </source>
</evidence>
<evidence type="ECO:0000256" key="1">
    <source>
        <dbReference type="SAM" id="MobiDB-lite"/>
    </source>
</evidence>
<evidence type="ECO:0008006" key="4">
    <source>
        <dbReference type="Google" id="ProtNLM"/>
    </source>
</evidence>
<accession>A0AAW1P750</accession>
<dbReference type="AlphaFoldDB" id="A0AAW1P750"/>
<gene>
    <name evidence="2" type="ORF">WJX72_012346</name>
</gene>
<dbReference type="Proteomes" id="UP001489004">
    <property type="component" value="Unassembled WGS sequence"/>
</dbReference>
<feature type="compositionally biased region" description="Polar residues" evidence="1">
    <location>
        <begin position="190"/>
        <end position="223"/>
    </location>
</feature>
<dbReference type="EMBL" id="JALJOR010000019">
    <property type="protein sequence ID" value="KAK9804005.1"/>
    <property type="molecule type" value="Genomic_DNA"/>
</dbReference>
<feature type="compositionally biased region" description="Low complexity" evidence="1">
    <location>
        <begin position="172"/>
        <end position="184"/>
    </location>
</feature>
<organism evidence="2 3">
    <name type="scientific">[Myrmecia] bisecta</name>
    <dbReference type="NCBI Taxonomy" id="41462"/>
    <lineage>
        <taxon>Eukaryota</taxon>
        <taxon>Viridiplantae</taxon>
        <taxon>Chlorophyta</taxon>
        <taxon>core chlorophytes</taxon>
        <taxon>Trebouxiophyceae</taxon>
        <taxon>Trebouxiales</taxon>
        <taxon>Trebouxiaceae</taxon>
        <taxon>Myrmecia</taxon>
    </lineage>
</organism>
<feature type="region of interest" description="Disordered" evidence="1">
    <location>
        <begin position="172"/>
        <end position="279"/>
    </location>
</feature>